<feature type="domain" description="GST C-terminal" evidence="1">
    <location>
        <begin position="180"/>
        <end position="316"/>
    </location>
</feature>
<dbReference type="PROSITE" id="PS50405">
    <property type="entry name" value="GST_CTER"/>
    <property type="match status" value="1"/>
</dbReference>
<dbReference type="InterPro" id="IPR036282">
    <property type="entry name" value="Glutathione-S-Trfase_C_sf"/>
</dbReference>
<dbReference type="InParanoid" id="A0A0G4FD54"/>
<evidence type="ECO:0000313" key="3">
    <source>
        <dbReference type="Proteomes" id="UP000041254"/>
    </source>
</evidence>
<dbReference type="InterPro" id="IPR010987">
    <property type="entry name" value="Glutathione-S-Trfase_C-like"/>
</dbReference>
<dbReference type="EMBL" id="CDMY01000410">
    <property type="protein sequence ID" value="CEM11166.1"/>
    <property type="molecule type" value="Genomic_DNA"/>
</dbReference>
<proteinExistence type="predicted"/>
<dbReference type="InterPro" id="IPR004045">
    <property type="entry name" value="Glutathione_S-Trfase_N"/>
</dbReference>
<dbReference type="Gene3D" id="3.40.30.10">
    <property type="entry name" value="Glutaredoxin"/>
    <property type="match status" value="1"/>
</dbReference>
<dbReference type="PANTHER" id="PTHR32419">
    <property type="entry name" value="GLUTATHIONYL-HYDROQUINONE REDUCTASE"/>
    <property type="match status" value="1"/>
</dbReference>
<sequence length="332" mass="37293">MATVASNGVEPAAKKLKAGTDEEELCYVTDVHSTGVLGTDRFPVNEGESKRYHLFVGKICPFAHRAEIARKLKGLEDVIGLTQVNSAQVEAGWRLDDTYFHSTQADQRGEPNPVAEANNVPDLYKMTTPSFSGRASIPVLFDTHSKKIVNTESAEIARFFSSDKLNHIKACKHPELDLYPVAERAAIDDFCDKYGAEFVKPLYQSGFTKDQTRFNELNDQVFGYLAKLDDCLGDGRTFVMGDKLTVADIHAYVHLIRFDPIYYTLYKLTHRRISDHPNIKSYIQRLWQLDGFRLTTDISASIAGYFESWNQPNCPMLVPKGKGGLDLWLDGV</sequence>
<dbReference type="OrthoDB" id="2309723at2759"/>
<dbReference type="SUPFAM" id="SSF47616">
    <property type="entry name" value="GST C-terminal domain-like"/>
    <property type="match status" value="1"/>
</dbReference>
<accession>A0A0G4FD54</accession>
<dbReference type="VEuPathDB" id="CryptoDB:Vbra_9051"/>
<dbReference type="Pfam" id="PF13410">
    <property type="entry name" value="GST_C_2"/>
    <property type="match status" value="1"/>
</dbReference>
<dbReference type="PANTHER" id="PTHR32419:SF6">
    <property type="entry name" value="GLUTATHIONE S-TRANSFERASE OMEGA-LIKE 1-RELATED"/>
    <property type="match status" value="1"/>
</dbReference>
<dbReference type="STRING" id="1169540.A0A0G4FD54"/>
<dbReference type="Pfam" id="PF13409">
    <property type="entry name" value="GST_N_2"/>
    <property type="match status" value="1"/>
</dbReference>
<dbReference type="OMA" id="YEASAHR"/>
<dbReference type="GO" id="GO:0004364">
    <property type="term" value="F:glutathione transferase activity"/>
    <property type="evidence" value="ECO:0007669"/>
    <property type="project" value="InterPro"/>
</dbReference>
<gene>
    <name evidence="2" type="ORF">Vbra_9051</name>
</gene>
<dbReference type="PhylomeDB" id="A0A0G4FD54"/>
<organism evidence="2 3">
    <name type="scientific">Vitrella brassicaformis (strain CCMP3155)</name>
    <dbReference type="NCBI Taxonomy" id="1169540"/>
    <lineage>
        <taxon>Eukaryota</taxon>
        <taxon>Sar</taxon>
        <taxon>Alveolata</taxon>
        <taxon>Colpodellida</taxon>
        <taxon>Vitrellaceae</taxon>
        <taxon>Vitrella</taxon>
    </lineage>
</organism>
<evidence type="ECO:0000259" key="1">
    <source>
        <dbReference type="PROSITE" id="PS50405"/>
    </source>
</evidence>
<evidence type="ECO:0000313" key="2">
    <source>
        <dbReference type="EMBL" id="CEM11166.1"/>
    </source>
</evidence>
<keyword evidence="3" id="KW-1185">Reference proteome</keyword>
<dbReference type="GO" id="GO:0005737">
    <property type="term" value="C:cytoplasm"/>
    <property type="evidence" value="ECO:0007669"/>
    <property type="project" value="TreeGrafter"/>
</dbReference>
<dbReference type="Proteomes" id="UP000041254">
    <property type="component" value="Unassembled WGS sequence"/>
</dbReference>
<reference evidence="2 3" key="1">
    <citation type="submission" date="2014-11" db="EMBL/GenBank/DDBJ databases">
        <authorList>
            <person name="Zhu J."/>
            <person name="Qi W."/>
            <person name="Song R."/>
        </authorList>
    </citation>
    <scope>NUCLEOTIDE SEQUENCE [LARGE SCALE GENOMIC DNA]</scope>
</reference>
<dbReference type="InterPro" id="IPR036249">
    <property type="entry name" value="Thioredoxin-like_sf"/>
</dbReference>
<name>A0A0G4FD54_VITBC</name>
<dbReference type="Gene3D" id="1.20.1050.10">
    <property type="match status" value="1"/>
</dbReference>
<dbReference type="SUPFAM" id="SSF52833">
    <property type="entry name" value="Thioredoxin-like"/>
    <property type="match status" value="1"/>
</dbReference>
<protein>
    <recommendedName>
        <fullName evidence="1">GST C-terminal domain-containing protein</fullName>
    </recommendedName>
</protein>
<dbReference type="AlphaFoldDB" id="A0A0G4FD54"/>
<dbReference type="InterPro" id="IPR016639">
    <property type="entry name" value="GST_Omega/GSH"/>
</dbReference>